<dbReference type="EMBL" id="JACHEC010000001">
    <property type="protein sequence ID" value="MBB6401221.1"/>
    <property type="molecule type" value="Genomic_DNA"/>
</dbReference>
<evidence type="ECO:0000313" key="19">
    <source>
        <dbReference type="EMBL" id="MBB6067116.1"/>
    </source>
</evidence>
<dbReference type="EMBL" id="JACDUH010000001">
    <property type="protein sequence ID" value="MBA2850230.1"/>
    <property type="molecule type" value="Genomic_DNA"/>
</dbReference>
<evidence type="ECO:0000313" key="10">
    <source>
        <dbReference type="EMBL" id="AVB76851.1"/>
    </source>
</evidence>
<reference evidence="22" key="4">
    <citation type="submission" date="2020-07" db="EMBL/GenBank/DDBJ databases">
        <title>Severe corrosion of carbon steel in oil field produced water can be linked to methanogenic archaea containing a special type of NiFe hydrogenase.</title>
        <authorList>
            <person name="Lahme S."/>
            <person name="Mand J."/>
            <person name="Longwell J."/>
            <person name="Smith R."/>
            <person name="Enning D."/>
        </authorList>
    </citation>
    <scope>NUCLEOTIDE SEQUENCE</scope>
    <source>
        <strain evidence="22">MIC098Bin5</strain>
    </source>
</reference>
<reference evidence="25" key="1">
    <citation type="journal article" date="2018" name="Genome Announc.">
        <title>Complete Genome Sequence of the Methanococcus maripaludis Type Strain JJ (DSM 2067), a Model for Selenoprotein Synthesis in Archaea.</title>
        <authorList>
            <person name="Poehlein A."/>
            <person name="Heym D."/>
            <person name="Quitzke V."/>
            <person name="Fersch J."/>
            <person name="Daniel R."/>
            <person name="Rother M."/>
        </authorList>
    </citation>
    <scope>NUCLEOTIDE SEQUENCE [LARGE SCALE GENOMIC DNA]</scope>
    <source>
        <strain evidence="25">DSM 2067</strain>
    </source>
</reference>
<dbReference type="EMBL" id="JACDUP010000001">
    <property type="protein sequence ID" value="MBA2868206.1"/>
    <property type="molecule type" value="Genomic_DNA"/>
</dbReference>
<dbReference type="PANTHER" id="PTHR22648">
    <property type="entry name" value="TRANSCRIPTION TERMINATION FACTOR NUSA"/>
    <property type="match status" value="1"/>
</dbReference>
<reference evidence="26 28" key="3">
    <citation type="submission" date="2020-07" db="EMBL/GenBank/DDBJ databases">
        <title>Genomic Encyclopedia of Type Strains, Phase IV (KMG-V): Genome sequencing to study the core and pangenomes of soil and plant-associated prokaryotes.</title>
        <authorList>
            <person name="Whitman W."/>
        </authorList>
    </citation>
    <scope>NUCLEOTIDE SEQUENCE [LARGE SCALE GENOMIC DNA]</scope>
    <source>
        <strain evidence="13 30">A1</strain>
        <strain evidence="11 29">A4</strain>
        <strain evidence="12 34">A5</strain>
        <strain evidence="20 27">C11</strain>
        <strain evidence="15 28">C12</strain>
        <strain evidence="17 31">C13</strain>
        <strain evidence="18 33">C14</strain>
        <strain evidence="16 32">C9</strain>
        <strain evidence="21 36">D1</strain>
        <strain evidence="19 35">DSM 7078</strain>
        <strain evidence="23">RC</strain>
        <strain evidence="14 26">S1</strain>
    </source>
</reference>
<dbReference type="Proteomes" id="UP000522365">
    <property type="component" value="Unassembled WGS sequence"/>
</dbReference>
<dbReference type="KEGG" id="mmad:MMJJ_14730"/>
<dbReference type="Gene3D" id="3.30.300.20">
    <property type="match status" value="2"/>
</dbReference>
<dbReference type="Proteomes" id="UP000722095">
    <property type="component" value="Unassembled WGS sequence"/>
</dbReference>
<dbReference type="EMBL" id="JACDUK010000001">
    <property type="protein sequence ID" value="MBA2852428.1"/>
    <property type="molecule type" value="Genomic_DNA"/>
</dbReference>
<evidence type="ECO:0000256" key="1">
    <source>
        <dbReference type="ARBA" id="ARBA00022472"/>
    </source>
</evidence>
<reference evidence="24" key="5">
    <citation type="submission" date="2021-03" db="EMBL/GenBank/DDBJ databases">
        <title>Genomic Encyclopedia of Type Strains, Phase IV (KMG-IV): sequencing the most valuable type-strain genomes for metagenomic binning, comparative biology and taxonomic classification.</title>
        <authorList>
            <person name="Goeker M."/>
        </authorList>
    </citation>
    <scope>NUCLEOTIDE SEQUENCE</scope>
    <source>
        <strain evidence="24">DSM 2771</strain>
    </source>
</reference>
<keyword evidence="2 6" id="KW-0963">Cytoplasm</keyword>
<keyword evidence="10" id="KW-0648">Protein biosynthesis</keyword>
<dbReference type="EMBL" id="JACDUO010000001">
    <property type="protein sequence ID" value="MBA2863361.1"/>
    <property type="molecule type" value="Genomic_DNA"/>
</dbReference>
<evidence type="ECO:0000313" key="13">
    <source>
        <dbReference type="EMBL" id="MBA2850230.1"/>
    </source>
</evidence>
<keyword evidence="1 6" id="KW-0806">Transcription termination</keyword>
<dbReference type="EMBL" id="JACCQJ010000001">
    <property type="protein sequence ID" value="MBG0768961.1"/>
    <property type="molecule type" value="Genomic_DNA"/>
</dbReference>
<dbReference type="GO" id="GO:0031564">
    <property type="term" value="P:transcription antitermination"/>
    <property type="evidence" value="ECO:0007669"/>
    <property type="project" value="InterPro"/>
</dbReference>
<evidence type="ECO:0000313" key="32">
    <source>
        <dbReference type="Proteomes" id="UP000568063"/>
    </source>
</evidence>
<evidence type="ECO:0000313" key="12">
    <source>
        <dbReference type="EMBL" id="MBA2847265.1"/>
    </source>
</evidence>
<dbReference type="AlphaFoldDB" id="A0A2L1CBV4"/>
<evidence type="ECO:0000313" key="34">
    <source>
        <dbReference type="Proteomes" id="UP000571854"/>
    </source>
</evidence>
<comment type="function">
    <text evidence="6">Participates in transcription termination.</text>
</comment>
<dbReference type="SMART" id="SM00322">
    <property type="entry name" value="KH"/>
    <property type="match status" value="2"/>
</dbReference>
<evidence type="ECO:0000256" key="3">
    <source>
        <dbReference type="ARBA" id="ARBA00022884"/>
    </source>
</evidence>
<evidence type="ECO:0000313" key="30">
    <source>
        <dbReference type="Proteomes" id="UP000564425"/>
    </source>
</evidence>
<name>A0A2L1CBV4_METMI</name>
<dbReference type="HAMAP" id="MF_00945_A">
    <property type="entry name" value="NusA_A"/>
    <property type="match status" value="1"/>
</dbReference>
<dbReference type="Proteomes" id="UP000568063">
    <property type="component" value="Unassembled WGS sequence"/>
</dbReference>
<dbReference type="InterPro" id="IPR030842">
    <property type="entry name" value="TF_NusA_bacterial"/>
</dbReference>
<proteinExistence type="inferred from homology"/>
<keyword evidence="10" id="KW-0251">Elongation factor</keyword>
<dbReference type="EMBL" id="JAFBBC010000001">
    <property type="protein sequence ID" value="MBM7409406.1"/>
    <property type="molecule type" value="Genomic_DNA"/>
</dbReference>
<dbReference type="Proteomes" id="UP000584706">
    <property type="component" value="Unassembled WGS sequence"/>
</dbReference>
<keyword evidence="4 6" id="KW-0805">Transcription regulation</keyword>
<evidence type="ECO:0000256" key="2">
    <source>
        <dbReference type="ARBA" id="ARBA00022490"/>
    </source>
</evidence>
<comment type="subcellular location">
    <subcellularLocation>
        <location evidence="6">Cytoplasm</location>
    </subcellularLocation>
</comment>
<comment type="similarity">
    <text evidence="6">Belongs to the NusA family.</text>
</comment>
<dbReference type="EMBL" id="JAGINF010000005">
    <property type="protein sequence ID" value="MBP2219960.1"/>
    <property type="molecule type" value="Genomic_DNA"/>
</dbReference>
<dbReference type="Proteomes" id="UP000714405">
    <property type="component" value="Unassembled WGS sequence"/>
</dbReference>
<keyword evidence="5 6" id="KW-0804">Transcription</keyword>
<dbReference type="InterPro" id="IPR004087">
    <property type="entry name" value="KH_dom"/>
</dbReference>
<dbReference type="CDD" id="cd22531">
    <property type="entry name" value="KH-II_NusA_arch_rpt2"/>
    <property type="match status" value="1"/>
</dbReference>
<dbReference type="Pfam" id="PF07650">
    <property type="entry name" value="KH_2"/>
    <property type="match status" value="1"/>
</dbReference>
<dbReference type="EMBL" id="JACHIQ010000001">
    <property type="protein sequence ID" value="MBB6067116.1"/>
    <property type="molecule type" value="Genomic_DNA"/>
</dbReference>
<dbReference type="RefSeq" id="WP_011171310.1">
    <property type="nucleotide sequence ID" value="NZ_BAAABJ010000001.1"/>
</dbReference>
<dbReference type="EMBL" id="JACDUJ010000001">
    <property type="protein sequence ID" value="MBA2847265.1"/>
    <property type="molecule type" value="Genomic_DNA"/>
</dbReference>
<dbReference type="Proteomes" id="UP000571751">
    <property type="component" value="Unassembled WGS sequence"/>
</dbReference>
<dbReference type="PANTHER" id="PTHR22648:SF0">
    <property type="entry name" value="TRANSCRIPTION TERMINATION_ANTITERMINATION PROTEIN NUSA"/>
    <property type="match status" value="1"/>
</dbReference>
<dbReference type="InterPro" id="IPR015946">
    <property type="entry name" value="KH_dom-like_a/b"/>
</dbReference>
<feature type="domain" description="K Homology" evidence="9">
    <location>
        <begin position="97"/>
        <end position="161"/>
    </location>
</feature>
<evidence type="ECO:0000313" key="26">
    <source>
        <dbReference type="Proteomes" id="UP000522365"/>
    </source>
</evidence>
<dbReference type="CDD" id="cd22530">
    <property type="entry name" value="KH-II_NusA_arch_rpt1"/>
    <property type="match status" value="1"/>
</dbReference>
<protein>
    <recommendedName>
        <fullName evidence="6">Probable transcription termination protein NusA</fullName>
    </recommendedName>
</protein>
<dbReference type="GeneID" id="10982940"/>
<gene>
    <name evidence="6" type="primary">nusA</name>
    <name evidence="22" type="ORF">H0S71_03530</name>
    <name evidence="23" type="ORF">HNP85_001078</name>
    <name evidence="13" type="ORF">HNP86_000361</name>
    <name evidence="11" type="ORF">HNP87_000363</name>
    <name evidence="12" type="ORF">HNP88_001449</name>
    <name evidence="14" type="ORF">HNP89_000365</name>
    <name evidence="16" type="ORF">HNP91_000364</name>
    <name evidence="20" type="ORF">HNP92_000506</name>
    <name evidence="15" type="ORF">HNP93_000364</name>
    <name evidence="17" type="ORF">HNP94_000361</name>
    <name evidence="18" type="ORF">HNP95_000365</name>
    <name evidence="21" type="ORF">HNP96_000656</name>
    <name evidence="19" type="ORF">HNP97_000606</name>
    <name evidence="24" type="ORF">J2745_001467</name>
    <name evidence="10" type="ORF">MMJJ_14730</name>
</gene>
<evidence type="ECO:0000313" key="35">
    <source>
        <dbReference type="Proteomes" id="UP000584706"/>
    </source>
</evidence>
<dbReference type="GO" id="GO:0003746">
    <property type="term" value="F:translation elongation factor activity"/>
    <property type="evidence" value="ECO:0007669"/>
    <property type="project" value="UniProtKB-KW"/>
</dbReference>
<feature type="region of interest" description="Disordered" evidence="8">
    <location>
        <begin position="145"/>
        <end position="173"/>
    </location>
</feature>
<dbReference type="Proteomes" id="UP000571854">
    <property type="component" value="Unassembled WGS sequence"/>
</dbReference>
<evidence type="ECO:0000313" key="29">
    <source>
        <dbReference type="Proteomes" id="UP000563838"/>
    </source>
</evidence>
<evidence type="ECO:0000313" key="16">
    <source>
        <dbReference type="EMBL" id="MBA2859569.1"/>
    </source>
</evidence>
<dbReference type="InterPro" id="IPR010212">
    <property type="entry name" value="NusA_arc"/>
</dbReference>
<evidence type="ECO:0000256" key="7">
    <source>
        <dbReference type="PROSITE-ProRule" id="PRU00117"/>
    </source>
</evidence>
<evidence type="ECO:0000313" key="18">
    <source>
        <dbReference type="EMBL" id="MBA2868206.1"/>
    </source>
</evidence>
<evidence type="ECO:0000313" key="36">
    <source>
        <dbReference type="Proteomes" id="UP000590564"/>
    </source>
</evidence>
<dbReference type="PROSITE" id="PS50084">
    <property type="entry name" value="KH_TYPE_1"/>
    <property type="match status" value="1"/>
</dbReference>
<dbReference type="EMBL" id="CP026606">
    <property type="protein sequence ID" value="AVB76851.1"/>
    <property type="molecule type" value="Genomic_DNA"/>
</dbReference>
<evidence type="ECO:0000313" key="21">
    <source>
        <dbReference type="EMBL" id="MBB6496635.1"/>
    </source>
</evidence>
<dbReference type="OMA" id="NTDQIKY"/>
<dbReference type="InterPro" id="IPR009019">
    <property type="entry name" value="KH_sf_prok-type"/>
</dbReference>
<organism evidence="10 25">
    <name type="scientific">Methanococcus maripaludis</name>
    <name type="common">Methanococcus deltae</name>
    <dbReference type="NCBI Taxonomy" id="39152"/>
    <lineage>
        <taxon>Archaea</taxon>
        <taxon>Methanobacteriati</taxon>
        <taxon>Methanobacteriota</taxon>
        <taxon>Methanomada group</taxon>
        <taxon>Methanococci</taxon>
        <taxon>Methanococcales</taxon>
        <taxon>Methanococcaceae</taxon>
        <taxon>Methanococcus</taxon>
    </lineage>
</organism>
<dbReference type="EMBL" id="JACDUI010000001">
    <property type="protein sequence ID" value="MBA2839851.1"/>
    <property type="molecule type" value="Genomic_DNA"/>
</dbReference>
<dbReference type="Proteomes" id="UP000536195">
    <property type="component" value="Unassembled WGS sequence"/>
</dbReference>
<dbReference type="Proteomes" id="UP000564425">
    <property type="component" value="Unassembled WGS sequence"/>
</dbReference>
<evidence type="ECO:0000313" key="33">
    <source>
        <dbReference type="Proteomes" id="UP000571751"/>
    </source>
</evidence>
<dbReference type="EMBL" id="JACHED010000001">
    <property type="protein sequence ID" value="MBB6496635.1"/>
    <property type="molecule type" value="Genomic_DNA"/>
</dbReference>
<evidence type="ECO:0000313" key="24">
    <source>
        <dbReference type="EMBL" id="MBP2219960.1"/>
    </source>
</evidence>
<evidence type="ECO:0000256" key="4">
    <source>
        <dbReference type="ARBA" id="ARBA00023015"/>
    </source>
</evidence>
<dbReference type="Proteomes" id="UP000563838">
    <property type="component" value="Unassembled WGS sequence"/>
</dbReference>
<dbReference type="Proteomes" id="UP000558015">
    <property type="component" value="Unassembled WGS sequence"/>
</dbReference>
<evidence type="ECO:0000313" key="15">
    <source>
        <dbReference type="EMBL" id="MBA2857663.1"/>
    </source>
</evidence>
<evidence type="ECO:0000256" key="6">
    <source>
        <dbReference type="HAMAP-Rule" id="MF_00945"/>
    </source>
</evidence>
<dbReference type="Proteomes" id="UP000590564">
    <property type="component" value="Unassembled WGS sequence"/>
</dbReference>
<evidence type="ECO:0000313" key="11">
    <source>
        <dbReference type="EMBL" id="MBA2839851.1"/>
    </source>
</evidence>
<evidence type="ECO:0000313" key="25">
    <source>
        <dbReference type="Proteomes" id="UP000239462"/>
    </source>
</evidence>
<dbReference type="NCBIfam" id="NF006261">
    <property type="entry name" value="PRK08406.1-5"/>
    <property type="match status" value="1"/>
</dbReference>
<feature type="domain" description="K Homology" evidence="9">
    <location>
        <begin position="30"/>
        <end position="86"/>
    </location>
</feature>
<dbReference type="GO" id="GO:0005829">
    <property type="term" value="C:cytosol"/>
    <property type="evidence" value="ECO:0007669"/>
    <property type="project" value="TreeGrafter"/>
</dbReference>
<dbReference type="GO" id="GO:0003723">
    <property type="term" value="F:RNA binding"/>
    <property type="evidence" value="ECO:0007669"/>
    <property type="project" value="UniProtKB-UniRule"/>
</dbReference>
<evidence type="ECO:0000313" key="27">
    <source>
        <dbReference type="Proteomes" id="UP000536195"/>
    </source>
</evidence>
<reference evidence="10" key="2">
    <citation type="submission" date="2018-02" db="EMBL/GenBank/DDBJ databases">
        <title>Complete genome sequence of the Methanococcus maripaludis type strain JJ (DSM 2067), a model for selenoprotein synthesis in Archaea.</title>
        <authorList>
            <person name="Poehlein A."/>
            <person name="Heym D."/>
            <person name="Quitzke V."/>
            <person name="Fersch J."/>
            <person name="Daniel R."/>
            <person name="Rother M."/>
        </authorList>
    </citation>
    <scope>NUCLEOTIDE SEQUENCE [LARGE SCALE GENOMIC DNA]</scope>
    <source>
        <strain evidence="10">DSM 2067</strain>
    </source>
</reference>
<evidence type="ECO:0000313" key="14">
    <source>
        <dbReference type="EMBL" id="MBA2852428.1"/>
    </source>
</evidence>
<dbReference type="Proteomes" id="UP000567099">
    <property type="component" value="Unassembled WGS sequence"/>
</dbReference>
<evidence type="ECO:0000313" key="20">
    <source>
        <dbReference type="EMBL" id="MBB6401221.1"/>
    </source>
</evidence>
<dbReference type="SUPFAM" id="SSF54814">
    <property type="entry name" value="Prokaryotic type KH domain (KH-domain type II)"/>
    <property type="match status" value="2"/>
</dbReference>
<keyword evidence="3 7" id="KW-0694">RNA-binding</keyword>
<evidence type="ECO:0000256" key="8">
    <source>
        <dbReference type="SAM" id="MobiDB-lite"/>
    </source>
</evidence>
<evidence type="ECO:0000256" key="5">
    <source>
        <dbReference type="ARBA" id="ARBA00023163"/>
    </source>
</evidence>
<evidence type="ECO:0000313" key="17">
    <source>
        <dbReference type="EMBL" id="MBA2863361.1"/>
    </source>
</evidence>
<sequence>MRIKLNTEDIMRISLFEKMTGADVIDSTSDDEKIVFVVKEGDIGAAIGKGGENVRNATEKFGKKIDLIEYSEDVKQFIKNIFAPIEVEDVWTKKFGDDLVVYIRVHPRFRRAIIGDKGKNIDRAVDIAGRLAGVKNIKVVAGLRKDNDKKPKQEEVPEKAAESSKNVEAEENQ</sequence>
<dbReference type="InterPro" id="IPR004044">
    <property type="entry name" value="KH_dom_type_2"/>
</dbReference>
<dbReference type="GO" id="GO:0006353">
    <property type="term" value="P:DNA-templated transcription termination"/>
    <property type="evidence" value="ECO:0007669"/>
    <property type="project" value="UniProtKB-UniRule"/>
</dbReference>
<evidence type="ECO:0000313" key="28">
    <source>
        <dbReference type="Proteomes" id="UP000558015"/>
    </source>
</evidence>
<evidence type="ECO:0000313" key="22">
    <source>
        <dbReference type="EMBL" id="MBG0768961.1"/>
    </source>
</evidence>
<accession>A0A2L1CBV4</accession>
<evidence type="ECO:0000313" key="31">
    <source>
        <dbReference type="Proteomes" id="UP000567099"/>
    </source>
</evidence>
<evidence type="ECO:0000313" key="23">
    <source>
        <dbReference type="EMBL" id="MBM7409406.1"/>
    </source>
</evidence>
<dbReference type="NCBIfam" id="TIGR01952">
    <property type="entry name" value="nusA_arch"/>
    <property type="match status" value="1"/>
</dbReference>
<dbReference type="EMBL" id="JACDUN010000001">
    <property type="protein sequence ID" value="MBA2857663.1"/>
    <property type="molecule type" value="Genomic_DNA"/>
</dbReference>
<evidence type="ECO:0000259" key="9">
    <source>
        <dbReference type="SMART" id="SM00322"/>
    </source>
</evidence>
<dbReference type="EMBL" id="JACDUM010000001">
    <property type="protein sequence ID" value="MBA2859569.1"/>
    <property type="molecule type" value="Genomic_DNA"/>
</dbReference>
<dbReference type="Proteomes" id="UP000742560">
    <property type="component" value="Unassembled WGS sequence"/>
</dbReference>
<dbReference type="Proteomes" id="UP000239462">
    <property type="component" value="Chromosome"/>
</dbReference>